<evidence type="ECO:0000256" key="8">
    <source>
        <dbReference type="ARBA" id="ARBA00023224"/>
    </source>
</evidence>
<dbReference type="InterPro" id="IPR000276">
    <property type="entry name" value="GPCR_Rhodpsn"/>
</dbReference>
<proteinExistence type="predicted"/>
<dbReference type="PANTHER" id="PTHR48001">
    <property type="entry name" value="OLFACTORY RECEPTOR"/>
    <property type="match status" value="1"/>
</dbReference>
<dbReference type="Proteomes" id="UP001159641">
    <property type="component" value="Unassembled WGS sequence"/>
</dbReference>
<gene>
    <name evidence="11" type="ORF">J1605_017731</name>
</gene>
<evidence type="ECO:0000256" key="4">
    <source>
        <dbReference type="ARBA" id="ARBA00022989"/>
    </source>
</evidence>
<evidence type="ECO:0000259" key="10">
    <source>
        <dbReference type="PROSITE" id="PS50262"/>
    </source>
</evidence>
<evidence type="ECO:0000313" key="11">
    <source>
        <dbReference type="EMBL" id="KAJ8796859.1"/>
    </source>
</evidence>
<dbReference type="Gene3D" id="1.20.1070.10">
    <property type="entry name" value="Rhodopsin 7-helix transmembrane proteins"/>
    <property type="match status" value="1"/>
</dbReference>
<dbReference type="SUPFAM" id="SSF81321">
    <property type="entry name" value="Family A G protein-coupled receptor-like"/>
    <property type="match status" value="1"/>
</dbReference>
<comment type="caution">
    <text evidence="11">The sequence shown here is derived from an EMBL/GenBank/DDBJ whole genome shotgun (WGS) entry which is preliminary data.</text>
</comment>
<evidence type="ECO:0000256" key="2">
    <source>
        <dbReference type="ARBA" id="ARBA00004141"/>
    </source>
</evidence>
<feature type="domain" description="G-protein coupled receptors family 1 profile" evidence="10">
    <location>
        <begin position="65"/>
        <end position="163"/>
    </location>
</feature>
<dbReference type="Pfam" id="PF13853">
    <property type="entry name" value="7tm_4"/>
    <property type="match status" value="1"/>
</dbReference>
<evidence type="ECO:0000256" key="5">
    <source>
        <dbReference type="ARBA" id="ARBA00023040"/>
    </source>
</evidence>
<dbReference type="GO" id="GO:0004930">
    <property type="term" value="F:G protein-coupled receptor activity"/>
    <property type="evidence" value="ECO:0007669"/>
    <property type="project" value="UniProtKB-KW"/>
</dbReference>
<evidence type="ECO:0000256" key="3">
    <source>
        <dbReference type="ARBA" id="ARBA00022692"/>
    </source>
</evidence>
<keyword evidence="12" id="KW-1185">Reference proteome</keyword>
<evidence type="ECO:0000256" key="7">
    <source>
        <dbReference type="ARBA" id="ARBA00023170"/>
    </source>
</evidence>
<evidence type="ECO:0000256" key="9">
    <source>
        <dbReference type="SAM" id="Phobius"/>
    </source>
</evidence>
<dbReference type="GO" id="GO:0004984">
    <property type="term" value="F:olfactory receptor activity"/>
    <property type="evidence" value="ECO:0007669"/>
    <property type="project" value="InterPro"/>
</dbReference>
<dbReference type="PROSITE" id="PS50262">
    <property type="entry name" value="G_PROTEIN_RECEP_F1_2"/>
    <property type="match status" value="1"/>
</dbReference>
<keyword evidence="6 9" id="KW-0472">Membrane</keyword>
<dbReference type="InterPro" id="IPR000725">
    <property type="entry name" value="Olfact_rcpt"/>
</dbReference>
<comment type="function">
    <text evidence="1">Putative odorant or sperm cell receptor.</text>
</comment>
<feature type="transmembrane region" description="Helical" evidence="9">
    <location>
        <begin position="50"/>
        <end position="73"/>
    </location>
</feature>
<protein>
    <recommendedName>
        <fullName evidence="10">G-protein coupled receptors family 1 profile domain-containing protein</fullName>
    </recommendedName>
</protein>
<accession>A0AB34HZU0</accession>
<keyword evidence="4 9" id="KW-1133">Transmembrane helix</keyword>
<sequence>MQCSQCFWGADDEWTVVQDEAAHQDGRMNCSKNSDFVLSGLSSDPDTQQLLFGLFLALYLLSLLGNLPLLLTIGADIHLHTPMYFFLSQLSRVDLCFTTKTAPKMLEALCTSNGLISFSEGVAQLYFFPLFADMDSLLLTAMAIDHYAAICHPLHYPLLMTPC</sequence>
<dbReference type="GO" id="GO:0016020">
    <property type="term" value="C:membrane"/>
    <property type="evidence" value="ECO:0007669"/>
    <property type="project" value="UniProtKB-SubCell"/>
</dbReference>
<comment type="subcellular location">
    <subcellularLocation>
        <location evidence="2">Membrane</location>
        <topology evidence="2">Multi-pass membrane protein</topology>
    </subcellularLocation>
</comment>
<keyword evidence="8" id="KW-0807">Transducer</keyword>
<keyword evidence="7" id="KW-0675">Receptor</keyword>
<evidence type="ECO:0000313" key="12">
    <source>
        <dbReference type="Proteomes" id="UP001159641"/>
    </source>
</evidence>
<evidence type="ECO:0000256" key="6">
    <source>
        <dbReference type="ARBA" id="ARBA00023136"/>
    </source>
</evidence>
<keyword evidence="3 9" id="KW-0812">Transmembrane</keyword>
<dbReference type="InterPro" id="IPR017452">
    <property type="entry name" value="GPCR_Rhodpsn_7TM"/>
</dbReference>
<dbReference type="AlphaFoldDB" id="A0AB34HZU0"/>
<organism evidence="11 12">
    <name type="scientific">Eschrichtius robustus</name>
    <name type="common">California gray whale</name>
    <name type="synonym">Eschrichtius gibbosus</name>
    <dbReference type="NCBI Taxonomy" id="9764"/>
    <lineage>
        <taxon>Eukaryota</taxon>
        <taxon>Metazoa</taxon>
        <taxon>Chordata</taxon>
        <taxon>Craniata</taxon>
        <taxon>Vertebrata</taxon>
        <taxon>Euteleostomi</taxon>
        <taxon>Mammalia</taxon>
        <taxon>Eutheria</taxon>
        <taxon>Laurasiatheria</taxon>
        <taxon>Artiodactyla</taxon>
        <taxon>Whippomorpha</taxon>
        <taxon>Cetacea</taxon>
        <taxon>Mysticeti</taxon>
        <taxon>Eschrichtiidae</taxon>
        <taxon>Eschrichtius</taxon>
    </lineage>
</organism>
<name>A0AB34HZU0_ESCRO</name>
<evidence type="ECO:0000256" key="1">
    <source>
        <dbReference type="ARBA" id="ARBA00003929"/>
    </source>
</evidence>
<reference evidence="11 12" key="1">
    <citation type="submission" date="2022-11" db="EMBL/GenBank/DDBJ databases">
        <title>Whole genome sequence of Eschrichtius robustus ER-17-0199.</title>
        <authorList>
            <person name="Bruniche-Olsen A."/>
            <person name="Black A.N."/>
            <person name="Fields C.J."/>
            <person name="Walden K."/>
            <person name="Dewoody J.A."/>
        </authorList>
    </citation>
    <scope>NUCLEOTIDE SEQUENCE [LARGE SCALE GENOMIC DNA]</scope>
    <source>
        <strain evidence="11">ER-17-0199</strain>
        <tissue evidence="11">Blubber</tissue>
    </source>
</reference>
<keyword evidence="5" id="KW-0297">G-protein coupled receptor</keyword>
<dbReference type="FunFam" id="1.20.1070.10:FF:000410">
    <property type="entry name" value="Olfactory receptor 1348"/>
    <property type="match status" value="1"/>
</dbReference>
<dbReference type="PRINTS" id="PR00237">
    <property type="entry name" value="GPCRRHODOPSN"/>
</dbReference>
<dbReference type="EMBL" id="JAIQCJ010000303">
    <property type="protein sequence ID" value="KAJ8796859.1"/>
    <property type="molecule type" value="Genomic_DNA"/>
</dbReference>